<protein>
    <recommendedName>
        <fullName evidence="1">EF-hand domain-containing protein</fullName>
    </recommendedName>
</protein>
<dbReference type="InterPro" id="IPR011992">
    <property type="entry name" value="EF-hand-dom_pair"/>
</dbReference>
<sequence>MTIDKAKLLSSYAVFDSHPNGMLSLAEIDKALIHIAPDVAKDKPAIMRAYKASDKHGRQGAKKADGFISKDEFEGFVENLVKYDKIYKMFQGMDKDGDKRVNFTEFEAGRKKLGLTDGNARADFDEIDKNGGGFILFDEFCAYLTQF</sequence>
<dbReference type="GO" id="GO:0005509">
    <property type="term" value="F:calcium ion binding"/>
    <property type="evidence" value="ECO:0007669"/>
    <property type="project" value="InterPro"/>
</dbReference>
<dbReference type="SUPFAM" id="SSF47473">
    <property type="entry name" value="EF-hand"/>
    <property type="match status" value="1"/>
</dbReference>
<accession>A0A507E1B2</accession>
<dbReference type="InterPro" id="IPR002048">
    <property type="entry name" value="EF_hand_dom"/>
</dbReference>
<dbReference type="Pfam" id="PF13499">
    <property type="entry name" value="EF-hand_7"/>
    <property type="match status" value="1"/>
</dbReference>
<evidence type="ECO:0000313" key="3">
    <source>
        <dbReference type="EMBL" id="TPX58538.1"/>
    </source>
</evidence>
<dbReference type="Proteomes" id="UP000320333">
    <property type="component" value="Unassembled WGS sequence"/>
</dbReference>
<evidence type="ECO:0000313" key="4">
    <source>
        <dbReference type="Proteomes" id="UP000320333"/>
    </source>
</evidence>
<dbReference type="CDD" id="cd00051">
    <property type="entry name" value="EFh"/>
    <property type="match status" value="1"/>
</dbReference>
<evidence type="ECO:0000259" key="1">
    <source>
        <dbReference type="PROSITE" id="PS50222"/>
    </source>
</evidence>
<dbReference type="AlphaFoldDB" id="A0A507E1B2"/>
<evidence type="ECO:0000313" key="2">
    <source>
        <dbReference type="EMBL" id="TPX57561.1"/>
    </source>
</evidence>
<dbReference type="Gene3D" id="1.10.238.10">
    <property type="entry name" value="EF-hand"/>
    <property type="match status" value="2"/>
</dbReference>
<dbReference type="EMBL" id="QEAP01000764">
    <property type="protein sequence ID" value="TPX57561.1"/>
    <property type="molecule type" value="Genomic_DNA"/>
</dbReference>
<gene>
    <name evidence="3" type="ORF">CcCBS67573_g09160</name>
    <name evidence="2" type="ORF">CcCBS67573_g09236</name>
</gene>
<dbReference type="PROSITE" id="PS50222">
    <property type="entry name" value="EF_HAND_2"/>
    <property type="match status" value="1"/>
</dbReference>
<organism evidence="2 4">
    <name type="scientific">Chytriomyces confervae</name>
    <dbReference type="NCBI Taxonomy" id="246404"/>
    <lineage>
        <taxon>Eukaryota</taxon>
        <taxon>Fungi</taxon>
        <taxon>Fungi incertae sedis</taxon>
        <taxon>Chytridiomycota</taxon>
        <taxon>Chytridiomycota incertae sedis</taxon>
        <taxon>Chytridiomycetes</taxon>
        <taxon>Chytridiales</taxon>
        <taxon>Chytriomycetaceae</taxon>
        <taxon>Chytriomyces</taxon>
    </lineage>
</organism>
<name>A0A507E1B2_9FUNG</name>
<proteinExistence type="predicted"/>
<keyword evidence="4" id="KW-1185">Reference proteome</keyword>
<reference evidence="2 4" key="1">
    <citation type="journal article" date="2019" name="Sci. Rep.">
        <title>Comparative genomics of chytrid fungi reveal insights into the obligate biotrophic and pathogenic lifestyle of Synchytrium endobioticum.</title>
        <authorList>
            <person name="van de Vossenberg B.T.L.H."/>
            <person name="Warris S."/>
            <person name="Nguyen H.D.T."/>
            <person name="van Gent-Pelzer M.P.E."/>
            <person name="Joly D.L."/>
            <person name="van de Geest H.C."/>
            <person name="Bonants P.J.M."/>
            <person name="Smith D.S."/>
            <person name="Levesque C.A."/>
            <person name="van der Lee T.A.J."/>
        </authorList>
    </citation>
    <scope>NUCLEOTIDE SEQUENCE [LARGE SCALE GENOMIC DNA]</scope>
    <source>
        <strain evidence="2 4">CBS 675.73</strain>
    </source>
</reference>
<dbReference type="EMBL" id="QEAP01000737">
    <property type="protein sequence ID" value="TPX58538.1"/>
    <property type="molecule type" value="Genomic_DNA"/>
</dbReference>
<dbReference type="STRING" id="246404.A0A507E1B2"/>
<comment type="caution">
    <text evidence="2">The sequence shown here is derived from an EMBL/GenBank/DDBJ whole genome shotgun (WGS) entry which is preliminary data.</text>
</comment>
<dbReference type="SMART" id="SM00054">
    <property type="entry name" value="EFh"/>
    <property type="match status" value="2"/>
</dbReference>
<dbReference type="OrthoDB" id="26525at2759"/>
<feature type="domain" description="EF-hand" evidence="1">
    <location>
        <begin position="115"/>
        <end position="147"/>
    </location>
</feature>